<dbReference type="InterPro" id="IPR033138">
    <property type="entry name" value="Cu_oxidase_CS"/>
</dbReference>
<comment type="caution">
    <text evidence="6">Lacks conserved residue(s) required for the propagation of feature annotation.</text>
</comment>
<evidence type="ECO:0000313" key="7">
    <source>
        <dbReference type="EMBL" id="KDQ51220.1"/>
    </source>
</evidence>
<dbReference type="PANTHER" id="PTHR12714">
    <property type="entry name" value="PROTEIN-S ISOPRENYLCYSTEINE O-METHYLTRANSFERASE"/>
    <property type="match status" value="1"/>
</dbReference>
<evidence type="ECO:0000256" key="1">
    <source>
        <dbReference type="ARBA" id="ARBA00004141"/>
    </source>
</evidence>
<dbReference type="InterPro" id="IPR007269">
    <property type="entry name" value="ICMT_MeTrfase"/>
</dbReference>
<keyword evidence="8" id="KW-1185">Reference proteome</keyword>
<dbReference type="GO" id="GO:0032259">
    <property type="term" value="P:methylation"/>
    <property type="evidence" value="ECO:0007669"/>
    <property type="project" value="UniProtKB-KW"/>
</dbReference>
<feature type="transmembrane region" description="Helical" evidence="6">
    <location>
        <begin position="95"/>
        <end position="117"/>
    </location>
</feature>
<dbReference type="Pfam" id="PF04140">
    <property type="entry name" value="ICMT"/>
    <property type="match status" value="1"/>
</dbReference>
<comment type="similarity">
    <text evidence="6">Belongs to the class VI-like SAM-binding methyltransferase superfamily. Isoprenylcysteine carboxyl methyltransferase family.</text>
</comment>
<organism evidence="7 8">
    <name type="scientific">Jaapia argillacea MUCL 33604</name>
    <dbReference type="NCBI Taxonomy" id="933084"/>
    <lineage>
        <taxon>Eukaryota</taxon>
        <taxon>Fungi</taxon>
        <taxon>Dikarya</taxon>
        <taxon>Basidiomycota</taxon>
        <taxon>Agaricomycotina</taxon>
        <taxon>Agaricomycetes</taxon>
        <taxon>Agaricomycetidae</taxon>
        <taxon>Jaapiales</taxon>
        <taxon>Jaapiaceae</taxon>
        <taxon>Jaapia</taxon>
    </lineage>
</organism>
<evidence type="ECO:0000256" key="3">
    <source>
        <dbReference type="ARBA" id="ARBA00022723"/>
    </source>
</evidence>
<dbReference type="Gene3D" id="1.20.120.1630">
    <property type="match status" value="1"/>
</dbReference>
<dbReference type="PANTHER" id="PTHR12714:SF9">
    <property type="entry name" value="PROTEIN-S-ISOPRENYLCYSTEINE O-METHYLTRANSFERASE"/>
    <property type="match status" value="1"/>
</dbReference>
<dbReference type="InParanoid" id="A0A067PBK5"/>
<evidence type="ECO:0000256" key="4">
    <source>
        <dbReference type="ARBA" id="ARBA00022989"/>
    </source>
</evidence>
<keyword evidence="6" id="KW-0808">Transferase</keyword>
<accession>A0A067PBK5</accession>
<keyword evidence="3" id="KW-0479">Metal-binding</keyword>
<evidence type="ECO:0000256" key="5">
    <source>
        <dbReference type="ARBA" id="ARBA00023136"/>
    </source>
</evidence>
<feature type="transmembrane region" description="Helical" evidence="6">
    <location>
        <begin position="183"/>
        <end position="205"/>
    </location>
</feature>
<keyword evidence="2 6" id="KW-0812">Transmembrane</keyword>
<dbReference type="Proteomes" id="UP000027265">
    <property type="component" value="Unassembled WGS sequence"/>
</dbReference>
<dbReference type="GO" id="GO:0046872">
    <property type="term" value="F:metal ion binding"/>
    <property type="evidence" value="ECO:0007669"/>
    <property type="project" value="UniProtKB-KW"/>
</dbReference>
<dbReference type="OrthoDB" id="422086at2759"/>
<gene>
    <name evidence="7" type="ORF">JAAARDRAFT_535255</name>
</gene>
<feature type="transmembrane region" description="Helical" evidence="6">
    <location>
        <begin position="55"/>
        <end position="74"/>
    </location>
</feature>
<comment type="subcellular location">
    <subcellularLocation>
        <location evidence="6">Endoplasmic reticulum membrane</location>
        <topology evidence="6">Multi-pass membrane protein</topology>
    </subcellularLocation>
    <subcellularLocation>
        <location evidence="1">Membrane</location>
        <topology evidence="1">Multi-pass membrane protein</topology>
    </subcellularLocation>
</comment>
<dbReference type="STRING" id="933084.A0A067PBK5"/>
<dbReference type="EC" id="2.1.1.100" evidence="6"/>
<evidence type="ECO:0000256" key="6">
    <source>
        <dbReference type="RuleBase" id="RU362022"/>
    </source>
</evidence>
<keyword evidence="4 6" id="KW-1133">Transmembrane helix</keyword>
<name>A0A067PBK5_9AGAM</name>
<comment type="catalytic activity">
    <reaction evidence="6">
        <text>[protein]-C-terminal S-[(2E,6E)-farnesyl]-L-cysteine + S-adenosyl-L-methionine = [protein]-C-terminal S-[(2E,6E)-farnesyl]-L-cysteine methyl ester + S-adenosyl-L-homocysteine</text>
        <dbReference type="Rhea" id="RHEA:21672"/>
        <dbReference type="Rhea" id="RHEA-COMP:12125"/>
        <dbReference type="Rhea" id="RHEA-COMP:12126"/>
        <dbReference type="ChEBI" id="CHEBI:57856"/>
        <dbReference type="ChEBI" id="CHEBI:59789"/>
        <dbReference type="ChEBI" id="CHEBI:90510"/>
        <dbReference type="ChEBI" id="CHEBI:90511"/>
        <dbReference type="EC" id="2.1.1.100"/>
    </reaction>
</comment>
<keyword evidence="6" id="KW-0489">Methyltransferase</keyword>
<keyword evidence="6" id="KW-0949">S-adenosyl-L-methionine</keyword>
<evidence type="ECO:0000256" key="2">
    <source>
        <dbReference type="ARBA" id="ARBA00022692"/>
    </source>
</evidence>
<reference evidence="8" key="1">
    <citation type="journal article" date="2014" name="Proc. Natl. Acad. Sci. U.S.A.">
        <title>Extensive sampling of basidiomycete genomes demonstrates inadequacy of the white-rot/brown-rot paradigm for wood decay fungi.</title>
        <authorList>
            <person name="Riley R."/>
            <person name="Salamov A.A."/>
            <person name="Brown D.W."/>
            <person name="Nagy L.G."/>
            <person name="Floudas D."/>
            <person name="Held B.W."/>
            <person name="Levasseur A."/>
            <person name="Lombard V."/>
            <person name="Morin E."/>
            <person name="Otillar R."/>
            <person name="Lindquist E.A."/>
            <person name="Sun H."/>
            <person name="LaButti K.M."/>
            <person name="Schmutz J."/>
            <person name="Jabbour D."/>
            <person name="Luo H."/>
            <person name="Baker S.E."/>
            <person name="Pisabarro A.G."/>
            <person name="Walton J.D."/>
            <person name="Blanchette R.A."/>
            <person name="Henrissat B."/>
            <person name="Martin F."/>
            <person name="Cullen D."/>
            <person name="Hibbett D.S."/>
            <person name="Grigoriev I.V."/>
        </authorList>
    </citation>
    <scope>NUCLEOTIDE SEQUENCE [LARGE SCALE GENOMIC DNA]</scope>
    <source>
        <strain evidence="8">MUCL 33604</strain>
    </source>
</reference>
<keyword evidence="5 6" id="KW-0472">Membrane</keyword>
<dbReference type="HOGENOM" id="CLU_065200_6_0_1"/>
<dbReference type="AlphaFoldDB" id="A0A067PBK5"/>
<keyword evidence="6" id="KW-0256">Endoplasmic reticulum</keyword>
<dbReference type="PROSITE" id="PS00079">
    <property type="entry name" value="MULTICOPPER_OXIDASE1"/>
    <property type="match status" value="1"/>
</dbReference>
<sequence>MSLYKIPLILSGAAAFHVAITPPNSSPAQEERTKFAAEGMGKKVMRWWPVVLKSSYWFGAFWEVAVILSLLSPSEPTAQSILSFLSTSPARLSPNIYIGPAFLFAWIVAILGSWIRWECFRTLGRLFTFELSIRDQHHLVTAGPYSFVRHPSYTGAYMSLSCTAMMQLTPGSWLLECGMSGTILGGMLVMLWVGSTAMYCALLFYRTIKEDEVLQEVFEQEWDEWAERVPYRLLPYVY</sequence>
<dbReference type="EMBL" id="KL197750">
    <property type="protein sequence ID" value="KDQ51220.1"/>
    <property type="molecule type" value="Genomic_DNA"/>
</dbReference>
<evidence type="ECO:0000313" key="8">
    <source>
        <dbReference type="Proteomes" id="UP000027265"/>
    </source>
</evidence>
<dbReference type="GO" id="GO:0004671">
    <property type="term" value="F:protein C-terminal S-isoprenylcysteine carboxyl O-methyltransferase activity"/>
    <property type="evidence" value="ECO:0007669"/>
    <property type="project" value="UniProtKB-EC"/>
</dbReference>
<proteinExistence type="inferred from homology"/>
<protein>
    <recommendedName>
        <fullName evidence="6">Protein-S-isoprenylcysteine O-methyltransferase</fullName>
        <ecNumber evidence="6">2.1.1.100</ecNumber>
    </recommendedName>
</protein>
<dbReference type="GO" id="GO:0005789">
    <property type="term" value="C:endoplasmic reticulum membrane"/>
    <property type="evidence" value="ECO:0007669"/>
    <property type="project" value="UniProtKB-SubCell"/>
</dbReference>